<dbReference type="RefSeq" id="WP_302712199.1">
    <property type="nucleotide sequence ID" value="NZ_JAULRT010000052.1"/>
</dbReference>
<gene>
    <name evidence="1" type="ORF">QWI16_07615</name>
</gene>
<dbReference type="InterPro" id="IPR045617">
    <property type="entry name" value="DUF6445"/>
</dbReference>
<organism evidence="1 2">
    <name type="scientific">Gilvimarinus algae</name>
    <dbReference type="NCBI Taxonomy" id="3058037"/>
    <lineage>
        <taxon>Bacteria</taxon>
        <taxon>Pseudomonadati</taxon>
        <taxon>Pseudomonadota</taxon>
        <taxon>Gammaproteobacteria</taxon>
        <taxon>Cellvibrionales</taxon>
        <taxon>Cellvibrionaceae</taxon>
        <taxon>Gilvimarinus</taxon>
    </lineage>
</organism>
<keyword evidence="2" id="KW-1185">Reference proteome</keyword>
<sequence length="232" mass="25979">MTFEKHDHCQLQVVTLGREGAKLLVIDQFIDKPDSLVEQAAGAHYAPAGMAYPGLRAVAPRAYQDFIMSQLAGLLREHFDACVRSFRLMMCHYSLVTTPPEQLVLAQRIPHVDTLGPDGFATVHYLFQQPYGGTAFYRHKATGFETLDESRKATYFQALEAESRGSAAPPPSYINGDSPQFEQIERREGLYNRILIYRGNSLHSGCIDKRFLPDADPRSGRLTLNSFVAALR</sequence>
<evidence type="ECO:0000313" key="2">
    <source>
        <dbReference type="Proteomes" id="UP001168380"/>
    </source>
</evidence>
<dbReference type="Proteomes" id="UP001168380">
    <property type="component" value="Unassembled WGS sequence"/>
</dbReference>
<evidence type="ECO:0000313" key="1">
    <source>
        <dbReference type="EMBL" id="MDO3382038.1"/>
    </source>
</evidence>
<dbReference type="EMBL" id="JAULRT010000052">
    <property type="protein sequence ID" value="MDO3382038.1"/>
    <property type="molecule type" value="Genomic_DNA"/>
</dbReference>
<protein>
    <submittedName>
        <fullName evidence="1">DUF6445 family protein</fullName>
    </submittedName>
</protein>
<reference evidence="1" key="1">
    <citation type="submission" date="2023-07" db="EMBL/GenBank/DDBJ databases">
        <title>Gilvimarinus algae sp. nov., isolated from the surface of Kelp.</title>
        <authorList>
            <person name="Sun Y.Y."/>
            <person name="Gong Y."/>
            <person name="Du Z.J."/>
        </authorList>
    </citation>
    <scope>NUCLEOTIDE SEQUENCE</scope>
    <source>
        <strain evidence="1">SDUM040014</strain>
    </source>
</reference>
<name>A0ABT8TDC5_9GAMM</name>
<comment type="caution">
    <text evidence="1">The sequence shown here is derived from an EMBL/GenBank/DDBJ whole genome shotgun (WGS) entry which is preliminary data.</text>
</comment>
<accession>A0ABT8TDC5</accession>
<proteinExistence type="predicted"/>
<dbReference type="Pfam" id="PF20043">
    <property type="entry name" value="DUF6445"/>
    <property type="match status" value="1"/>
</dbReference>